<gene>
    <name evidence="2" type="ORF">CDAR_508871</name>
</gene>
<protein>
    <submittedName>
        <fullName evidence="2">Uncharacterized protein</fullName>
    </submittedName>
</protein>
<evidence type="ECO:0000313" key="3">
    <source>
        <dbReference type="Proteomes" id="UP001054837"/>
    </source>
</evidence>
<sequence length="106" mass="12008">MHADQSELLQKIIDTQMGRITPQNETHYGDPGTSIMVDPEENSDFWDNSFLRTEHSSEILKRLRPNEISLTGAQDEIKVSSNPTEKDSSSQPPPEVLPPNRYTGRE</sequence>
<evidence type="ECO:0000256" key="1">
    <source>
        <dbReference type="SAM" id="MobiDB-lite"/>
    </source>
</evidence>
<feature type="region of interest" description="Disordered" evidence="1">
    <location>
        <begin position="15"/>
        <end position="41"/>
    </location>
</feature>
<evidence type="ECO:0000313" key="2">
    <source>
        <dbReference type="EMBL" id="GIX78173.1"/>
    </source>
</evidence>
<accession>A0AAV4N118</accession>
<reference evidence="2 3" key="1">
    <citation type="submission" date="2021-06" db="EMBL/GenBank/DDBJ databases">
        <title>Caerostris darwini draft genome.</title>
        <authorList>
            <person name="Kono N."/>
            <person name="Arakawa K."/>
        </authorList>
    </citation>
    <scope>NUCLEOTIDE SEQUENCE [LARGE SCALE GENOMIC DNA]</scope>
</reference>
<proteinExistence type="predicted"/>
<comment type="caution">
    <text evidence="2">The sequence shown here is derived from an EMBL/GenBank/DDBJ whole genome shotgun (WGS) entry which is preliminary data.</text>
</comment>
<name>A0AAV4N118_9ARAC</name>
<dbReference type="EMBL" id="BPLQ01001079">
    <property type="protein sequence ID" value="GIX78173.1"/>
    <property type="molecule type" value="Genomic_DNA"/>
</dbReference>
<organism evidence="2 3">
    <name type="scientific">Caerostris darwini</name>
    <dbReference type="NCBI Taxonomy" id="1538125"/>
    <lineage>
        <taxon>Eukaryota</taxon>
        <taxon>Metazoa</taxon>
        <taxon>Ecdysozoa</taxon>
        <taxon>Arthropoda</taxon>
        <taxon>Chelicerata</taxon>
        <taxon>Arachnida</taxon>
        <taxon>Araneae</taxon>
        <taxon>Araneomorphae</taxon>
        <taxon>Entelegynae</taxon>
        <taxon>Araneoidea</taxon>
        <taxon>Araneidae</taxon>
        <taxon>Caerostris</taxon>
    </lineage>
</organism>
<dbReference type="AlphaFoldDB" id="A0AAV4N118"/>
<dbReference type="Proteomes" id="UP001054837">
    <property type="component" value="Unassembled WGS sequence"/>
</dbReference>
<feature type="region of interest" description="Disordered" evidence="1">
    <location>
        <begin position="70"/>
        <end position="106"/>
    </location>
</feature>
<keyword evidence="3" id="KW-1185">Reference proteome</keyword>